<dbReference type="PROSITE" id="PS50995">
    <property type="entry name" value="HTH_MARR_2"/>
    <property type="match status" value="1"/>
</dbReference>
<organism evidence="2 3">
    <name type="scientific">Amnibacterium setariae</name>
    <dbReference type="NCBI Taxonomy" id="2306585"/>
    <lineage>
        <taxon>Bacteria</taxon>
        <taxon>Bacillati</taxon>
        <taxon>Actinomycetota</taxon>
        <taxon>Actinomycetes</taxon>
        <taxon>Micrococcales</taxon>
        <taxon>Microbacteriaceae</taxon>
        <taxon>Amnibacterium</taxon>
    </lineage>
</organism>
<dbReference type="Gene3D" id="1.10.10.10">
    <property type="entry name" value="Winged helix-like DNA-binding domain superfamily/Winged helix DNA-binding domain"/>
    <property type="match status" value="1"/>
</dbReference>
<keyword evidence="3" id="KW-1185">Reference proteome</keyword>
<dbReference type="InterPro" id="IPR036390">
    <property type="entry name" value="WH_DNA-bd_sf"/>
</dbReference>
<proteinExistence type="predicted"/>
<dbReference type="GO" id="GO:0003700">
    <property type="term" value="F:DNA-binding transcription factor activity"/>
    <property type="evidence" value="ECO:0007669"/>
    <property type="project" value="InterPro"/>
</dbReference>
<name>A0A3A1U274_9MICO</name>
<dbReference type="InterPro" id="IPR000835">
    <property type="entry name" value="HTH_MarR-typ"/>
</dbReference>
<evidence type="ECO:0000259" key="1">
    <source>
        <dbReference type="PROSITE" id="PS50995"/>
    </source>
</evidence>
<dbReference type="SUPFAM" id="SSF46785">
    <property type="entry name" value="Winged helix' DNA-binding domain"/>
    <property type="match status" value="1"/>
</dbReference>
<dbReference type="Proteomes" id="UP000265742">
    <property type="component" value="Unassembled WGS sequence"/>
</dbReference>
<dbReference type="SMART" id="SM00347">
    <property type="entry name" value="HTH_MARR"/>
    <property type="match status" value="1"/>
</dbReference>
<evidence type="ECO:0000313" key="3">
    <source>
        <dbReference type="Proteomes" id="UP000265742"/>
    </source>
</evidence>
<protein>
    <submittedName>
        <fullName evidence="2">MarR family transcriptional regulator</fullName>
    </submittedName>
</protein>
<comment type="caution">
    <text evidence="2">The sequence shown here is derived from an EMBL/GenBank/DDBJ whole genome shotgun (WGS) entry which is preliminary data.</text>
</comment>
<reference evidence="3" key="1">
    <citation type="submission" date="2018-09" db="EMBL/GenBank/DDBJ databases">
        <authorList>
            <person name="Kim I."/>
        </authorList>
    </citation>
    <scope>NUCLEOTIDE SEQUENCE [LARGE SCALE GENOMIC DNA]</scope>
    <source>
        <strain evidence="3">DD4a</strain>
    </source>
</reference>
<feature type="domain" description="HTH marR-type" evidence="1">
    <location>
        <begin position="1"/>
        <end position="135"/>
    </location>
</feature>
<accession>A0A3A1U274</accession>
<evidence type="ECO:0000313" key="2">
    <source>
        <dbReference type="EMBL" id="RIX30473.1"/>
    </source>
</evidence>
<dbReference type="RefSeq" id="WP_119480834.1">
    <property type="nucleotide sequence ID" value="NZ_QXTG01000001.1"/>
</dbReference>
<sequence length="150" mass="16229">MDESSRAALRASRAMLGIVARSVAPALEQVTLPQFRVLVLLETAGPMRVGALAERLGVVVSTFSRSLDRLEAGGWLERSPSEDSRRGVLITITDAGSRLVREVSAQRTRELAAVLDRVATEDRAVLTRAFESFADEAGEPTLRDLLVLGI</sequence>
<dbReference type="EMBL" id="QXTG01000001">
    <property type="protein sequence ID" value="RIX30473.1"/>
    <property type="molecule type" value="Genomic_DNA"/>
</dbReference>
<dbReference type="OrthoDB" id="8966183at2"/>
<dbReference type="PANTHER" id="PTHR33164:SF94">
    <property type="entry name" value="TRANSCRIPTIONAL REGULATORY PROTEIN-RELATED"/>
    <property type="match status" value="1"/>
</dbReference>
<dbReference type="PANTHER" id="PTHR33164">
    <property type="entry name" value="TRANSCRIPTIONAL REGULATOR, MARR FAMILY"/>
    <property type="match status" value="1"/>
</dbReference>
<dbReference type="Pfam" id="PF01047">
    <property type="entry name" value="MarR"/>
    <property type="match status" value="1"/>
</dbReference>
<dbReference type="InterPro" id="IPR039422">
    <property type="entry name" value="MarR/SlyA-like"/>
</dbReference>
<gene>
    <name evidence="2" type="ORF">D1781_03325</name>
</gene>
<dbReference type="InterPro" id="IPR036388">
    <property type="entry name" value="WH-like_DNA-bd_sf"/>
</dbReference>
<dbReference type="PRINTS" id="PR00598">
    <property type="entry name" value="HTHMARR"/>
</dbReference>
<dbReference type="AlphaFoldDB" id="A0A3A1U274"/>
<dbReference type="GO" id="GO:0006950">
    <property type="term" value="P:response to stress"/>
    <property type="evidence" value="ECO:0007669"/>
    <property type="project" value="TreeGrafter"/>
</dbReference>